<evidence type="ECO:0000256" key="1">
    <source>
        <dbReference type="SAM" id="MobiDB-lite"/>
    </source>
</evidence>
<evidence type="ECO:0000313" key="5">
    <source>
        <dbReference type="WBParaSite" id="ECPE_0000647801-mRNA-1"/>
    </source>
</evidence>
<dbReference type="InterPro" id="IPR000242">
    <property type="entry name" value="PTP_cat"/>
</dbReference>
<evidence type="ECO:0000313" key="3">
    <source>
        <dbReference type="EMBL" id="VDP78435.1"/>
    </source>
</evidence>
<feature type="domain" description="Tyrosine-protein phosphatase" evidence="2">
    <location>
        <begin position="318"/>
        <end position="362"/>
    </location>
</feature>
<dbReference type="InterPro" id="IPR029021">
    <property type="entry name" value="Prot-tyrosine_phosphatase-like"/>
</dbReference>
<dbReference type="SUPFAM" id="SSF52799">
    <property type="entry name" value="(Phosphotyrosine protein) phosphatases II"/>
    <property type="match status" value="1"/>
</dbReference>
<dbReference type="PANTHER" id="PTHR46163">
    <property type="entry name" value="TYROSINE-PROTEIN PHOSPHATASE-RELATED"/>
    <property type="match status" value="1"/>
</dbReference>
<dbReference type="PANTHER" id="PTHR46163:SF5">
    <property type="entry name" value="TYROSINE-PROTEIN PHOSPHATASE"/>
    <property type="match status" value="1"/>
</dbReference>
<reference evidence="5" key="1">
    <citation type="submission" date="2016-06" db="UniProtKB">
        <authorList>
            <consortium name="WormBaseParasite"/>
        </authorList>
    </citation>
    <scope>IDENTIFICATION</scope>
</reference>
<dbReference type="Pfam" id="PF00102">
    <property type="entry name" value="Y_phosphatase"/>
    <property type="match status" value="1"/>
</dbReference>
<dbReference type="Gene3D" id="3.90.190.10">
    <property type="entry name" value="Protein tyrosine phosphatase superfamily"/>
    <property type="match status" value="1"/>
</dbReference>
<protein>
    <submittedName>
        <fullName evidence="5">Tyrosine-protein phosphatase domain-containing protein</fullName>
    </submittedName>
</protein>
<dbReference type="InterPro" id="IPR052782">
    <property type="entry name" value="Oocyte-zygote_transition_reg"/>
</dbReference>
<keyword evidence="4" id="KW-1185">Reference proteome</keyword>
<dbReference type="GO" id="GO:0004725">
    <property type="term" value="F:protein tyrosine phosphatase activity"/>
    <property type="evidence" value="ECO:0007669"/>
    <property type="project" value="InterPro"/>
</dbReference>
<gene>
    <name evidence="3" type="ORF">ECPE_LOCUS6465</name>
</gene>
<reference evidence="3 4" key="2">
    <citation type="submission" date="2018-11" db="EMBL/GenBank/DDBJ databases">
        <authorList>
            <consortium name="Pathogen Informatics"/>
        </authorList>
    </citation>
    <scope>NUCLEOTIDE SEQUENCE [LARGE SCALE GENOMIC DNA]</scope>
    <source>
        <strain evidence="3 4">Egypt</strain>
    </source>
</reference>
<evidence type="ECO:0000259" key="2">
    <source>
        <dbReference type="Pfam" id="PF00102"/>
    </source>
</evidence>
<dbReference type="AlphaFoldDB" id="A0A183AHN0"/>
<dbReference type="OrthoDB" id="6277409at2759"/>
<dbReference type="WBParaSite" id="ECPE_0000647801-mRNA-1">
    <property type="protein sequence ID" value="ECPE_0000647801-mRNA-1"/>
    <property type="gene ID" value="ECPE_0000647801"/>
</dbReference>
<dbReference type="Proteomes" id="UP000272942">
    <property type="component" value="Unassembled WGS sequence"/>
</dbReference>
<feature type="region of interest" description="Disordered" evidence="1">
    <location>
        <begin position="152"/>
        <end position="186"/>
    </location>
</feature>
<evidence type="ECO:0000313" key="4">
    <source>
        <dbReference type="Proteomes" id="UP000272942"/>
    </source>
</evidence>
<accession>A0A183AHN0</accession>
<organism evidence="5">
    <name type="scientific">Echinostoma caproni</name>
    <dbReference type="NCBI Taxonomy" id="27848"/>
    <lineage>
        <taxon>Eukaryota</taxon>
        <taxon>Metazoa</taxon>
        <taxon>Spiralia</taxon>
        <taxon>Lophotrochozoa</taxon>
        <taxon>Platyhelminthes</taxon>
        <taxon>Trematoda</taxon>
        <taxon>Digenea</taxon>
        <taxon>Plagiorchiida</taxon>
        <taxon>Echinostomata</taxon>
        <taxon>Echinostomatoidea</taxon>
        <taxon>Echinostomatidae</taxon>
        <taxon>Echinostoma</taxon>
    </lineage>
</organism>
<name>A0A183AHN0_9TREM</name>
<proteinExistence type="predicted"/>
<dbReference type="EMBL" id="UZAN01043466">
    <property type="protein sequence ID" value="VDP78435.1"/>
    <property type="molecule type" value="Genomic_DNA"/>
</dbReference>
<sequence>MRRTSRPRLLADRYEGKPMYVFFSALEEWHVPTRHIPGSLIFTVDLDELHVHLPPVLVERWFDQLTQHRHFDWLRTCLKKSGHEHKIPDNYFTSPPPVYRSLTQTGCDVLQCDRVSGIPSNPSTTSSMGISSVGHAQGLSITGLGYSSSLKYPPRVRRRSDDHPVGPMHGSTLVHEKTPNGTTATDLFGSSVLTRLDRTNANCMLTSMYNTVNDPTLLRQVVNNSPSLAVSQRSFRVSKTQRARNNNGLSRLGVTPVPTIDANRANMTCPNSQTRLAVPEFIERVHSLGTMGLVVEFEAMFKDRPLQGTCDQFALLENRRRNRYLDVPCLDATAVALSDGTYLHANWVHGYRRPRAYILAQGEWQRVVKVSNRVMTPKVIAEMSEARCPHQAWKDGLCYIVYDQNEK</sequence>